<feature type="domain" description="Myb-like" evidence="9">
    <location>
        <begin position="81"/>
        <end position="132"/>
    </location>
</feature>
<dbReference type="InterPro" id="IPR001005">
    <property type="entry name" value="SANT/Myb"/>
</dbReference>
<feature type="compositionally biased region" description="Basic and acidic residues" evidence="8">
    <location>
        <begin position="504"/>
        <end position="516"/>
    </location>
</feature>
<dbReference type="CDD" id="cd00167">
    <property type="entry name" value="SANT"/>
    <property type="match status" value="3"/>
</dbReference>
<feature type="compositionally biased region" description="Basic and acidic residues" evidence="8">
    <location>
        <begin position="15"/>
        <end position="24"/>
    </location>
</feature>
<dbReference type="InterPro" id="IPR012642">
    <property type="entry name" value="Tscrpt_reg_Wos2-domain"/>
</dbReference>
<dbReference type="Pfam" id="PF09316">
    <property type="entry name" value="Cmyb_C"/>
    <property type="match status" value="1"/>
</dbReference>
<evidence type="ECO:0000256" key="5">
    <source>
        <dbReference type="ARBA" id="ARBA00023159"/>
    </source>
</evidence>
<evidence type="ECO:0000313" key="11">
    <source>
        <dbReference type="Ensembl" id="ENSMMOP00000004289.1"/>
    </source>
</evidence>
<dbReference type="InterPro" id="IPR015395">
    <property type="entry name" value="C-myb_C"/>
</dbReference>
<reference evidence="11" key="2">
    <citation type="submission" date="2025-09" db="UniProtKB">
        <authorList>
            <consortium name="Ensembl"/>
        </authorList>
    </citation>
    <scope>IDENTIFICATION</scope>
</reference>
<dbReference type="PROSITE" id="PS50090">
    <property type="entry name" value="MYB_LIKE"/>
    <property type="match status" value="3"/>
</dbReference>
<dbReference type="GO" id="GO:0005634">
    <property type="term" value="C:nucleus"/>
    <property type="evidence" value="ECO:0007669"/>
    <property type="project" value="UniProtKB-SubCell"/>
</dbReference>
<dbReference type="GO" id="GO:0000978">
    <property type="term" value="F:RNA polymerase II cis-regulatory region sequence-specific DNA binding"/>
    <property type="evidence" value="ECO:0007669"/>
    <property type="project" value="TreeGrafter"/>
</dbReference>
<evidence type="ECO:0000259" key="9">
    <source>
        <dbReference type="PROSITE" id="PS50090"/>
    </source>
</evidence>
<feature type="domain" description="HTH myb-type" evidence="10">
    <location>
        <begin position="29"/>
        <end position="80"/>
    </location>
</feature>
<keyword evidence="12" id="KW-1185">Reference proteome</keyword>
<organism evidence="11 12">
    <name type="scientific">Mola mola</name>
    <name type="common">Ocean sunfish</name>
    <name type="synonym">Tetraodon mola</name>
    <dbReference type="NCBI Taxonomy" id="94237"/>
    <lineage>
        <taxon>Eukaryota</taxon>
        <taxon>Metazoa</taxon>
        <taxon>Chordata</taxon>
        <taxon>Craniata</taxon>
        <taxon>Vertebrata</taxon>
        <taxon>Euteleostomi</taxon>
        <taxon>Actinopterygii</taxon>
        <taxon>Neopterygii</taxon>
        <taxon>Teleostei</taxon>
        <taxon>Neoteleostei</taxon>
        <taxon>Acanthomorphata</taxon>
        <taxon>Eupercaria</taxon>
        <taxon>Tetraodontiformes</taxon>
        <taxon>Molidae</taxon>
        <taxon>Mola</taxon>
    </lineage>
</organism>
<dbReference type="OMA" id="LHTIPEF"/>
<protein>
    <submittedName>
        <fullName evidence="11">Uncharacterized protein</fullName>
    </submittedName>
</protein>
<reference evidence="11" key="1">
    <citation type="submission" date="2025-08" db="UniProtKB">
        <authorList>
            <consortium name="Ensembl"/>
        </authorList>
    </citation>
    <scope>IDENTIFICATION</scope>
</reference>
<evidence type="ECO:0000256" key="7">
    <source>
        <dbReference type="ARBA" id="ARBA00023242"/>
    </source>
</evidence>
<dbReference type="InterPro" id="IPR017930">
    <property type="entry name" value="Myb_dom"/>
</dbReference>
<keyword evidence="7" id="KW-0539">Nucleus</keyword>
<feature type="domain" description="Myb-like" evidence="9">
    <location>
        <begin position="133"/>
        <end position="183"/>
    </location>
</feature>
<dbReference type="FunFam" id="1.10.10.60:FF:000010">
    <property type="entry name" value="Transcriptional activator Myb isoform A"/>
    <property type="match status" value="1"/>
</dbReference>
<keyword evidence="2" id="KW-0677">Repeat</keyword>
<keyword evidence="6" id="KW-0804">Transcription</keyword>
<evidence type="ECO:0000259" key="10">
    <source>
        <dbReference type="PROSITE" id="PS51294"/>
    </source>
</evidence>
<evidence type="ECO:0000256" key="3">
    <source>
        <dbReference type="ARBA" id="ARBA00023015"/>
    </source>
</evidence>
<feature type="region of interest" description="Disordered" evidence="8">
    <location>
        <begin position="406"/>
        <end position="428"/>
    </location>
</feature>
<keyword evidence="4" id="KW-0238">DNA-binding</keyword>
<dbReference type="AlphaFoldDB" id="A0A3Q3W6R3"/>
<keyword evidence="3" id="KW-0805">Transcription regulation</keyword>
<feature type="compositionally biased region" description="Low complexity" evidence="8">
    <location>
        <begin position="276"/>
        <end position="286"/>
    </location>
</feature>
<feature type="region of interest" description="Disordered" evidence="8">
    <location>
        <begin position="494"/>
        <end position="533"/>
    </location>
</feature>
<dbReference type="PANTHER" id="PTHR45614">
    <property type="entry name" value="MYB PROTEIN-RELATED"/>
    <property type="match status" value="1"/>
</dbReference>
<proteinExistence type="predicted"/>
<evidence type="ECO:0000256" key="6">
    <source>
        <dbReference type="ARBA" id="ARBA00023163"/>
    </source>
</evidence>
<feature type="compositionally biased region" description="Polar residues" evidence="8">
    <location>
        <begin position="408"/>
        <end position="422"/>
    </location>
</feature>
<name>A0A3Q3W6R3_MOLML</name>
<feature type="region of interest" description="Disordered" evidence="8">
    <location>
        <begin position="1"/>
        <end position="24"/>
    </location>
</feature>
<feature type="region of interest" description="Disordered" evidence="8">
    <location>
        <begin position="272"/>
        <end position="312"/>
    </location>
</feature>
<dbReference type="Pfam" id="PF00249">
    <property type="entry name" value="Myb_DNA-binding"/>
    <property type="match status" value="3"/>
</dbReference>
<dbReference type="SMART" id="SM00717">
    <property type="entry name" value="SANT"/>
    <property type="match status" value="3"/>
</dbReference>
<dbReference type="FunFam" id="1.10.10.60:FF:000016">
    <property type="entry name" value="Transcriptional activator Myb isoform A"/>
    <property type="match status" value="1"/>
</dbReference>
<dbReference type="SUPFAM" id="SSF46689">
    <property type="entry name" value="Homeodomain-like"/>
    <property type="match status" value="2"/>
</dbReference>
<dbReference type="Gene3D" id="1.10.10.60">
    <property type="entry name" value="Homeodomain-like"/>
    <property type="match status" value="3"/>
</dbReference>
<dbReference type="Pfam" id="PF07988">
    <property type="entry name" value="LMSTEN"/>
    <property type="match status" value="1"/>
</dbReference>
<dbReference type="GO" id="GO:0000981">
    <property type="term" value="F:DNA-binding transcription factor activity, RNA polymerase II-specific"/>
    <property type="evidence" value="ECO:0007669"/>
    <property type="project" value="TreeGrafter"/>
</dbReference>
<dbReference type="InterPro" id="IPR009057">
    <property type="entry name" value="Homeodomain-like_sf"/>
</dbReference>
<dbReference type="PROSITE" id="PS51294">
    <property type="entry name" value="HTH_MYB"/>
    <property type="match status" value="3"/>
</dbReference>
<feature type="domain" description="Myb-like" evidence="9">
    <location>
        <begin position="29"/>
        <end position="80"/>
    </location>
</feature>
<feature type="domain" description="HTH myb-type" evidence="10">
    <location>
        <begin position="137"/>
        <end position="187"/>
    </location>
</feature>
<dbReference type="Ensembl" id="ENSMMOT00000004367.1">
    <property type="protein sequence ID" value="ENSMMOP00000004289.1"/>
    <property type="gene ID" value="ENSMMOG00000003429.1"/>
</dbReference>
<keyword evidence="5" id="KW-0010">Activator</keyword>
<dbReference type="FunFam" id="1.10.10.60:FF:000042">
    <property type="entry name" value="Transcriptional activator Myb isoform A"/>
    <property type="match status" value="1"/>
</dbReference>
<accession>A0A3Q3W6R3</accession>
<dbReference type="STRING" id="94237.ENSMMOP00000004289"/>
<dbReference type="PANTHER" id="PTHR45614:SF9">
    <property type="entry name" value="MYB-RELATED PROTEIN A"/>
    <property type="match status" value="1"/>
</dbReference>
<evidence type="ECO:0000256" key="1">
    <source>
        <dbReference type="ARBA" id="ARBA00004123"/>
    </source>
</evidence>
<evidence type="ECO:0000313" key="12">
    <source>
        <dbReference type="Proteomes" id="UP000261620"/>
    </source>
</evidence>
<feature type="domain" description="HTH myb-type" evidence="10">
    <location>
        <begin position="81"/>
        <end position="136"/>
    </location>
</feature>
<dbReference type="Proteomes" id="UP000261620">
    <property type="component" value="Unplaced"/>
</dbReference>
<evidence type="ECO:0000256" key="2">
    <source>
        <dbReference type="ARBA" id="ARBA00022737"/>
    </source>
</evidence>
<dbReference type="InterPro" id="IPR050560">
    <property type="entry name" value="MYB_TF"/>
</dbReference>
<sequence>HLPCASVSNDEDEELHSTDQESKEINKDKKSLCKVKWSRDEDEKLKKLVEEHGTDSWKLIASLFPGRTDGQCQHRWQKVLNPELVKGPWTKEEDQKVIDLVHKYGPKRWSVIAKHLQGRIGKQCRERWHNHLNPEVKKSSWTQEEDRIIYEAHKRLGNRWAEISKLLPGRTDNSIKNHWNSTMRRKVEHEGYLQDGLKAFTSSHYYVCIVFEFKCFLNVLLDNSGFISPSCLDDPDREQRIKELELLLMSAENEVQRQVQCRGPRQYSAWADSVSDETLTTSSSSTEEQEERPSWRSPEIPAGPPPQLPVSPSKFLAVEASTVLSTLQSIPEFAETMELIDSDPVSWSDVDSFNVSEVTTPPRQSQAGYTSVLQERTADSPVGYTVNTTAANSGRDKNGTPFGLGGVTSLTPINSSKPTQASVWRRRRKEKGEVSPLCDRTCSSFLENISNSPKKTPAKSLPFTPSRSCNISGVEHLNMDDPALTSTPVCGQRGLANTPLQKETTPKHQKENDGSHTPKFRKSVTIPTPRTPTPFKNALAAQEKMHGPLKMEVIPQPLAFLEEDIREVLKRETGADIFNRIDGPARKVRKSLVLDPWGKDCLNVQLFQEQLNNAQVSHDNDLDPVCFRYRTKFISEFSICSSLSTVGDHWLPSLQVSEWEAVVYGKTEDQLIMTEQARQYLHPYPSSASRALVL</sequence>
<evidence type="ECO:0000256" key="8">
    <source>
        <dbReference type="SAM" id="MobiDB-lite"/>
    </source>
</evidence>
<evidence type="ECO:0000256" key="4">
    <source>
        <dbReference type="ARBA" id="ARBA00023125"/>
    </source>
</evidence>
<comment type="subcellular location">
    <subcellularLocation>
        <location evidence="1">Nucleus</location>
    </subcellularLocation>
</comment>